<feature type="domain" description="TauD/TfdA-like" evidence="2">
    <location>
        <begin position="90"/>
        <end position="266"/>
    </location>
</feature>
<evidence type="ECO:0000256" key="1">
    <source>
        <dbReference type="ARBA" id="ARBA00023002"/>
    </source>
</evidence>
<organism evidence="3 4">
    <name type="scientific">Chaetomidium leptoderma</name>
    <dbReference type="NCBI Taxonomy" id="669021"/>
    <lineage>
        <taxon>Eukaryota</taxon>
        <taxon>Fungi</taxon>
        <taxon>Dikarya</taxon>
        <taxon>Ascomycota</taxon>
        <taxon>Pezizomycotina</taxon>
        <taxon>Sordariomycetes</taxon>
        <taxon>Sordariomycetidae</taxon>
        <taxon>Sordariales</taxon>
        <taxon>Chaetomiaceae</taxon>
        <taxon>Chaetomidium</taxon>
    </lineage>
</organism>
<keyword evidence="1" id="KW-0560">Oxidoreductase</keyword>
<dbReference type="Gene3D" id="3.60.130.10">
    <property type="entry name" value="Clavaminate synthase-like"/>
    <property type="match status" value="1"/>
</dbReference>
<proteinExistence type="predicted"/>
<dbReference type="InterPro" id="IPR003819">
    <property type="entry name" value="TauD/TfdA-like"/>
</dbReference>
<sequence length="279" mass="31733">MTPSAVPQLTAPDLAYAKQRHHVDSVSRLLGQDGILKISLGFPDPDSRYLEQLVLGLHEHHGHRLPITHSASRGWFWDVRPSIDTPFQTPQHQARSETMEAFPWHTDCSYEDLPPRYFALHVLQHDRFGGGTLSLMSVPRLSQLLSPSTRTSLTRKDYSIRIPPEFIKEPEKRDIIGSILTAHRDAQPSSGMMRFRRDLVTPLTESASRALQEVDASLKNDKAQAESTLHLNSRDLLAGSIVLVDNRRWLHARNNIKDPGRHLRRVRWDAVPFDDLSSK</sequence>
<dbReference type="GO" id="GO:0016491">
    <property type="term" value="F:oxidoreductase activity"/>
    <property type="evidence" value="ECO:0007669"/>
    <property type="project" value="UniProtKB-KW"/>
</dbReference>
<reference evidence="3" key="2">
    <citation type="submission" date="2023-05" db="EMBL/GenBank/DDBJ databases">
        <authorList>
            <consortium name="Lawrence Berkeley National Laboratory"/>
            <person name="Steindorff A."/>
            <person name="Hensen N."/>
            <person name="Bonometti L."/>
            <person name="Westerberg I."/>
            <person name="Brannstrom I.O."/>
            <person name="Guillou S."/>
            <person name="Cros-Aarteil S."/>
            <person name="Calhoun S."/>
            <person name="Haridas S."/>
            <person name="Kuo A."/>
            <person name="Mondo S."/>
            <person name="Pangilinan J."/>
            <person name="Riley R."/>
            <person name="Labutti K."/>
            <person name="Andreopoulos B."/>
            <person name="Lipzen A."/>
            <person name="Chen C."/>
            <person name="Yanf M."/>
            <person name="Daum C."/>
            <person name="Ng V."/>
            <person name="Clum A."/>
            <person name="Ohm R."/>
            <person name="Martin F."/>
            <person name="Silar P."/>
            <person name="Natvig D."/>
            <person name="Lalanne C."/>
            <person name="Gautier V."/>
            <person name="Ament-Velasquez S.L."/>
            <person name="Kruys A."/>
            <person name="Hutchinson M.I."/>
            <person name="Powell A.J."/>
            <person name="Barry K."/>
            <person name="Miller A.N."/>
            <person name="Grigoriev I.V."/>
            <person name="Debuchy R."/>
            <person name="Gladieux P."/>
            <person name="Thoren M.H."/>
            <person name="Johannesson H."/>
        </authorList>
    </citation>
    <scope>NUCLEOTIDE SEQUENCE</scope>
    <source>
        <strain evidence="3">CBS 538.74</strain>
    </source>
</reference>
<evidence type="ECO:0000313" key="3">
    <source>
        <dbReference type="EMBL" id="KAK4152720.1"/>
    </source>
</evidence>
<reference evidence="3" key="1">
    <citation type="journal article" date="2023" name="Mol. Phylogenet. Evol.">
        <title>Genome-scale phylogeny and comparative genomics of the fungal order Sordariales.</title>
        <authorList>
            <person name="Hensen N."/>
            <person name="Bonometti L."/>
            <person name="Westerberg I."/>
            <person name="Brannstrom I.O."/>
            <person name="Guillou S."/>
            <person name="Cros-Aarteil S."/>
            <person name="Calhoun S."/>
            <person name="Haridas S."/>
            <person name="Kuo A."/>
            <person name="Mondo S."/>
            <person name="Pangilinan J."/>
            <person name="Riley R."/>
            <person name="LaButti K."/>
            <person name="Andreopoulos B."/>
            <person name="Lipzen A."/>
            <person name="Chen C."/>
            <person name="Yan M."/>
            <person name="Daum C."/>
            <person name="Ng V."/>
            <person name="Clum A."/>
            <person name="Steindorff A."/>
            <person name="Ohm R.A."/>
            <person name="Martin F."/>
            <person name="Silar P."/>
            <person name="Natvig D.O."/>
            <person name="Lalanne C."/>
            <person name="Gautier V."/>
            <person name="Ament-Velasquez S.L."/>
            <person name="Kruys A."/>
            <person name="Hutchinson M.I."/>
            <person name="Powell A.J."/>
            <person name="Barry K."/>
            <person name="Miller A.N."/>
            <person name="Grigoriev I.V."/>
            <person name="Debuchy R."/>
            <person name="Gladieux P."/>
            <person name="Hiltunen Thoren M."/>
            <person name="Johannesson H."/>
        </authorList>
    </citation>
    <scope>NUCLEOTIDE SEQUENCE</scope>
    <source>
        <strain evidence="3">CBS 538.74</strain>
    </source>
</reference>
<dbReference type="InterPro" id="IPR042098">
    <property type="entry name" value="TauD-like_sf"/>
</dbReference>
<protein>
    <recommendedName>
        <fullName evidence="2">TauD/TfdA-like domain-containing protein</fullName>
    </recommendedName>
</protein>
<comment type="caution">
    <text evidence="3">The sequence shown here is derived from an EMBL/GenBank/DDBJ whole genome shotgun (WGS) entry which is preliminary data.</text>
</comment>
<gene>
    <name evidence="3" type="ORF">C8A00DRAFT_44260</name>
</gene>
<dbReference type="SUPFAM" id="SSF51197">
    <property type="entry name" value="Clavaminate synthase-like"/>
    <property type="match status" value="1"/>
</dbReference>
<keyword evidence="4" id="KW-1185">Reference proteome</keyword>
<dbReference type="EMBL" id="MU856964">
    <property type="protein sequence ID" value="KAK4152720.1"/>
    <property type="molecule type" value="Genomic_DNA"/>
</dbReference>
<evidence type="ECO:0000313" key="4">
    <source>
        <dbReference type="Proteomes" id="UP001302745"/>
    </source>
</evidence>
<evidence type="ECO:0000259" key="2">
    <source>
        <dbReference type="Pfam" id="PF02668"/>
    </source>
</evidence>
<accession>A0AAN6ZUS6</accession>
<name>A0AAN6ZUS6_9PEZI</name>
<dbReference type="Pfam" id="PF02668">
    <property type="entry name" value="TauD"/>
    <property type="match status" value="1"/>
</dbReference>
<dbReference type="AlphaFoldDB" id="A0AAN6ZUS6"/>
<dbReference type="Proteomes" id="UP001302745">
    <property type="component" value="Unassembled WGS sequence"/>
</dbReference>